<evidence type="ECO:0000256" key="4">
    <source>
        <dbReference type="ARBA" id="ARBA00022989"/>
    </source>
</evidence>
<evidence type="ECO:0000256" key="1">
    <source>
        <dbReference type="ARBA" id="ARBA00004141"/>
    </source>
</evidence>
<dbReference type="PANTHER" id="PTHR31322:SF2">
    <property type="entry name" value="E3 UBIQUITIN-PROTEIN LIGASE TM129"/>
    <property type="match status" value="1"/>
</dbReference>
<accession>A0A7R9D3V9</accession>
<dbReference type="GO" id="GO:0016020">
    <property type="term" value="C:membrane"/>
    <property type="evidence" value="ECO:0007669"/>
    <property type="project" value="UniProtKB-SubCell"/>
</dbReference>
<dbReference type="EMBL" id="OC320153">
    <property type="protein sequence ID" value="CAD7407385.1"/>
    <property type="molecule type" value="Genomic_DNA"/>
</dbReference>
<comment type="similarity">
    <text evidence="2">Belongs to the TMEM129 family.</text>
</comment>
<evidence type="ECO:0000256" key="5">
    <source>
        <dbReference type="ARBA" id="ARBA00023136"/>
    </source>
</evidence>
<sequence length="395" mass="44675">MFRFTMATCFVYPPNEFVSAGFTVQCLFSSWLGSETENFIQYHIRRTVATILSHSFLGLGYLLGVCCINHNDLLSVWRGSPAWNMFVVVSLLLPVCAGILVTCWAKDRWKCHPIARTLSAFSSQSNPPSWVLVAAEINIEFRRIDKFCVETNSVVRLIATDNWLLKVMPYNIEFARQDDSTLILSSCDNHSMSPSGPGGAQFLNIEVKSFVPNTKSFNIRLNALDFKDLQDKVNRPINVLQNITFHRTLTDRFLDAFKEQVGQNVLHETSQSHDIACVCLKVPELCIGCMAATSNVKLVKLCVSDNSVGDDPCTRCNCRPMWCIDCMAKFASRQDQAHPETWLGSKCTCPMCRSRFCVLDFRLTRPPLKSAMVLERGRLSLMRNKELLELKSLEN</sequence>
<keyword evidence="4 6" id="KW-1133">Transmembrane helix</keyword>
<comment type="subcellular location">
    <subcellularLocation>
        <location evidence="1">Membrane</location>
        <topology evidence="1">Multi-pass membrane protein</topology>
    </subcellularLocation>
</comment>
<dbReference type="GO" id="GO:0061630">
    <property type="term" value="F:ubiquitin protein ligase activity"/>
    <property type="evidence" value="ECO:0007669"/>
    <property type="project" value="InterPro"/>
</dbReference>
<evidence type="ECO:0000256" key="2">
    <source>
        <dbReference type="ARBA" id="ARBA00007332"/>
    </source>
</evidence>
<evidence type="ECO:0000256" key="3">
    <source>
        <dbReference type="ARBA" id="ARBA00022692"/>
    </source>
</evidence>
<evidence type="ECO:0000256" key="6">
    <source>
        <dbReference type="SAM" id="Phobius"/>
    </source>
</evidence>
<dbReference type="GO" id="GO:0016567">
    <property type="term" value="P:protein ubiquitination"/>
    <property type="evidence" value="ECO:0007669"/>
    <property type="project" value="InterPro"/>
</dbReference>
<evidence type="ECO:0008006" key="8">
    <source>
        <dbReference type="Google" id="ProtNLM"/>
    </source>
</evidence>
<proteinExistence type="inferred from homology"/>
<evidence type="ECO:0000313" key="7">
    <source>
        <dbReference type="EMBL" id="CAD7407385.1"/>
    </source>
</evidence>
<dbReference type="InterPro" id="IPR018801">
    <property type="entry name" value="TM129"/>
</dbReference>
<dbReference type="Pfam" id="PF10272">
    <property type="entry name" value="Tmpp129"/>
    <property type="match status" value="1"/>
</dbReference>
<reference evidence="7" key="1">
    <citation type="submission" date="2020-11" db="EMBL/GenBank/DDBJ databases">
        <authorList>
            <person name="Tran Van P."/>
        </authorList>
    </citation>
    <scope>NUCLEOTIDE SEQUENCE</scope>
</reference>
<dbReference type="PANTHER" id="PTHR31322">
    <property type="entry name" value="E3 UBIQUITIN-PROTEIN LIGASE TM129"/>
    <property type="match status" value="1"/>
</dbReference>
<protein>
    <recommendedName>
        <fullName evidence="8">Transmembrane protein 129</fullName>
    </recommendedName>
</protein>
<dbReference type="AlphaFoldDB" id="A0A7R9D3V9"/>
<keyword evidence="5 6" id="KW-0472">Membrane</keyword>
<dbReference type="GO" id="GO:0005783">
    <property type="term" value="C:endoplasmic reticulum"/>
    <property type="evidence" value="ECO:0007669"/>
    <property type="project" value="TreeGrafter"/>
</dbReference>
<organism evidence="7">
    <name type="scientific">Timema cristinae</name>
    <name type="common">Walking stick</name>
    <dbReference type="NCBI Taxonomy" id="61476"/>
    <lineage>
        <taxon>Eukaryota</taxon>
        <taxon>Metazoa</taxon>
        <taxon>Ecdysozoa</taxon>
        <taxon>Arthropoda</taxon>
        <taxon>Hexapoda</taxon>
        <taxon>Insecta</taxon>
        <taxon>Pterygota</taxon>
        <taxon>Neoptera</taxon>
        <taxon>Polyneoptera</taxon>
        <taxon>Phasmatodea</taxon>
        <taxon>Timematodea</taxon>
        <taxon>Timematoidea</taxon>
        <taxon>Timematidae</taxon>
        <taxon>Timema</taxon>
    </lineage>
</organism>
<gene>
    <name evidence="7" type="ORF">TCEB3V08_LOCUS9000</name>
</gene>
<feature type="transmembrane region" description="Helical" evidence="6">
    <location>
        <begin position="48"/>
        <end position="71"/>
    </location>
</feature>
<name>A0A7R9D3V9_TIMCR</name>
<feature type="transmembrane region" description="Helical" evidence="6">
    <location>
        <begin position="83"/>
        <end position="105"/>
    </location>
</feature>
<keyword evidence="3 6" id="KW-0812">Transmembrane</keyword>